<dbReference type="AlphaFoldDB" id="A0A9P5WXC8"/>
<comment type="caution">
    <text evidence="1">The sequence shown here is derived from an EMBL/GenBank/DDBJ whole genome shotgun (WGS) entry which is preliminary data.</text>
</comment>
<keyword evidence="2" id="KW-1185">Reference proteome</keyword>
<dbReference type="EMBL" id="MU153821">
    <property type="protein sequence ID" value="KAF9439619.1"/>
    <property type="molecule type" value="Genomic_DNA"/>
</dbReference>
<proteinExistence type="predicted"/>
<dbReference type="Proteomes" id="UP000807342">
    <property type="component" value="Unassembled WGS sequence"/>
</dbReference>
<evidence type="ECO:0000313" key="2">
    <source>
        <dbReference type="Proteomes" id="UP000807342"/>
    </source>
</evidence>
<reference evidence="1" key="1">
    <citation type="submission" date="2020-11" db="EMBL/GenBank/DDBJ databases">
        <authorList>
            <consortium name="DOE Joint Genome Institute"/>
            <person name="Ahrendt S."/>
            <person name="Riley R."/>
            <person name="Andreopoulos W."/>
            <person name="Labutti K."/>
            <person name="Pangilinan J."/>
            <person name="Ruiz-Duenas F.J."/>
            <person name="Barrasa J.M."/>
            <person name="Sanchez-Garcia M."/>
            <person name="Camarero S."/>
            <person name="Miyauchi S."/>
            <person name="Serrano A."/>
            <person name="Linde D."/>
            <person name="Babiker R."/>
            <person name="Drula E."/>
            <person name="Ayuso-Fernandez I."/>
            <person name="Pacheco R."/>
            <person name="Padilla G."/>
            <person name="Ferreira P."/>
            <person name="Barriuso J."/>
            <person name="Kellner H."/>
            <person name="Castanera R."/>
            <person name="Alfaro M."/>
            <person name="Ramirez L."/>
            <person name="Pisabarro A.G."/>
            <person name="Kuo A."/>
            <person name="Tritt A."/>
            <person name="Lipzen A."/>
            <person name="He G."/>
            <person name="Yan M."/>
            <person name="Ng V."/>
            <person name="Cullen D."/>
            <person name="Martin F."/>
            <person name="Rosso M.-N."/>
            <person name="Henrissat B."/>
            <person name="Hibbett D."/>
            <person name="Martinez A.T."/>
            <person name="Grigoriev I.V."/>
        </authorList>
    </citation>
    <scope>NUCLEOTIDE SEQUENCE</scope>
    <source>
        <strain evidence="1">MF-IS2</strain>
    </source>
</reference>
<sequence length="70" mass="7831">MCWHVLLSTEPVVAGPTLDHAFPGPGSLQSNPEQLKERGIQVQCTWAHKHWGDHELAINYLQATVSAWLE</sequence>
<organism evidence="1 2">
    <name type="scientific">Macrolepiota fuliginosa MF-IS2</name>
    <dbReference type="NCBI Taxonomy" id="1400762"/>
    <lineage>
        <taxon>Eukaryota</taxon>
        <taxon>Fungi</taxon>
        <taxon>Dikarya</taxon>
        <taxon>Basidiomycota</taxon>
        <taxon>Agaricomycotina</taxon>
        <taxon>Agaricomycetes</taxon>
        <taxon>Agaricomycetidae</taxon>
        <taxon>Agaricales</taxon>
        <taxon>Agaricineae</taxon>
        <taxon>Agaricaceae</taxon>
        <taxon>Macrolepiota</taxon>
    </lineage>
</organism>
<evidence type="ECO:0000313" key="1">
    <source>
        <dbReference type="EMBL" id="KAF9439619.1"/>
    </source>
</evidence>
<accession>A0A9P5WXC8</accession>
<gene>
    <name evidence="1" type="ORF">P691DRAFT_769285</name>
</gene>
<name>A0A9P5WXC8_9AGAR</name>
<protein>
    <submittedName>
        <fullName evidence="1">Uncharacterized protein</fullName>
    </submittedName>
</protein>